<name>A0A176XCE8_AGRTU</name>
<evidence type="ECO:0000313" key="1">
    <source>
        <dbReference type="EMBL" id="OAE45441.1"/>
    </source>
</evidence>
<sequence length="181" mass="20015">MKEMRFLQAILMGLLKMAEGGLKGLEWCWRAAWTLWPFGGGGGGTVMPPKKLDLPDVDEAHDAKEAAANQQKAADYMLSSPERVALAWARATKDERDAIPLTKLTDDQVDWLEVRLTDDQLKILAFEKSEFKVAAALAGQEDAIPGVPSVPVRKRKSGPDLTNRISDFRMSGIERPPAYVH</sequence>
<proteinExistence type="predicted"/>
<comment type="caution">
    <text evidence="1">The sequence shown here is derived from an EMBL/GenBank/DDBJ whole genome shotgun (WGS) entry which is preliminary data.</text>
</comment>
<gene>
    <name evidence="1" type="ORF">A7J57_00150</name>
</gene>
<dbReference type="EMBL" id="LXPS01000015">
    <property type="protein sequence ID" value="OAE45441.1"/>
    <property type="molecule type" value="Genomic_DNA"/>
</dbReference>
<protein>
    <submittedName>
        <fullName evidence="1">Uncharacterized protein</fullName>
    </submittedName>
</protein>
<organism evidence="1 2">
    <name type="scientific">Agrobacterium tumefaciens</name>
    <dbReference type="NCBI Taxonomy" id="358"/>
    <lineage>
        <taxon>Bacteria</taxon>
        <taxon>Pseudomonadati</taxon>
        <taxon>Pseudomonadota</taxon>
        <taxon>Alphaproteobacteria</taxon>
        <taxon>Hyphomicrobiales</taxon>
        <taxon>Rhizobiaceae</taxon>
        <taxon>Rhizobium/Agrobacterium group</taxon>
        <taxon>Agrobacterium</taxon>
        <taxon>Agrobacterium tumefaciens complex</taxon>
    </lineage>
</organism>
<dbReference type="Proteomes" id="UP000077098">
    <property type="component" value="Unassembled WGS sequence"/>
</dbReference>
<accession>A0A176XCE8</accession>
<dbReference type="AlphaFoldDB" id="A0A176XCE8"/>
<evidence type="ECO:0000313" key="2">
    <source>
        <dbReference type="Proteomes" id="UP000077098"/>
    </source>
</evidence>
<reference evidence="1 2" key="1">
    <citation type="submission" date="2016-05" db="EMBL/GenBank/DDBJ databases">
        <authorList>
            <person name="Lavstsen T."/>
            <person name="Jespersen J.S."/>
        </authorList>
    </citation>
    <scope>NUCLEOTIDE SEQUENCE [LARGE SCALE GENOMIC DNA]</scope>
    <source>
        <strain evidence="1 2">KCJ1736</strain>
    </source>
</reference>